<dbReference type="AlphaFoldDB" id="A0A0A8ZUE3"/>
<dbReference type="EMBL" id="GBRH01259448">
    <property type="protein sequence ID" value="JAD38447.1"/>
    <property type="molecule type" value="Transcribed_RNA"/>
</dbReference>
<name>A0A0A8ZUE3_ARUDO</name>
<accession>A0A0A8ZUE3</accession>
<proteinExistence type="predicted"/>
<reference evidence="1" key="2">
    <citation type="journal article" date="2015" name="Data Brief">
        <title>Shoot transcriptome of the giant reed, Arundo donax.</title>
        <authorList>
            <person name="Barrero R.A."/>
            <person name="Guerrero F.D."/>
            <person name="Moolhuijzen P."/>
            <person name="Goolsby J.A."/>
            <person name="Tidwell J."/>
            <person name="Bellgard S.E."/>
            <person name="Bellgard M.I."/>
        </authorList>
    </citation>
    <scope>NUCLEOTIDE SEQUENCE</scope>
    <source>
        <tissue evidence="1">Shoot tissue taken approximately 20 cm above the soil surface</tissue>
    </source>
</reference>
<reference evidence="1" key="1">
    <citation type="submission" date="2014-09" db="EMBL/GenBank/DDBJ databases">
        <authorList>
            <person name="Magalhaes I.L.F."/>
            <person name="Oliveira U."/>
            <person name="Santos F.R."/>
            <person name="Vidigal T.H.D.A."/>
            <person name="Brescovit A.D."/>
            <person name="Santos A.J."/>
        </authorList>
    </citation>
    <scope>NUCLEOTIDE SEQUENCE</scope>
    <source>
        <tissue evidence="1">Shoot tissue taken approximately 20 cm above the soil surface</tissue>
    </source>
</reference>
<protein>
    <submittedName>
        <fullName evidence="1">Uncharacterized protein</fullName>
    </submittedName>
</protein>
<organism evidence="1">
    <name type="scientific">Arundo donax</name>
    <name type="common">Giant reed</name>
    <name type="synonym">Donax arundinaceus</name>
    <dbReference type="NCBI Taxonomy" id="35708"/>
    <lineage>
        <taxon>Eukaryota</taxon>
        <taxon>Viridiplantae</taxon>
        <taxon>Streptophyta</taxon>
        <taxon>Embryophyta</taxon>
        <taxon>Tracheophyta</taxon>
        <taxon>Spermatophyta</taxon>
        <taxon>Magnoliopsida</taxon>
        <taxon>Liliopsida</taxon>
        <taxon>Poales</taxon>
        <taxon>Poaceae</taxon>
        <taxon>PACMAD clade</taxon>
        <taxon>Arundinoideae</taxon>
        <taxon>Arundineae</taxon>
        <taxon>Arundo</taxon>
    </lineage>
</organism>
<sequence>MGENGENEMVEFLQRDKVVRSLAHEDLSFYL</sequence>
<evidence type="ECO:0000313" key="1">
    <source>
        <dbReference type="EMBL" id="JAD38447.1"/>
    </source>
</evidence>